<organism evidence="11 12">
    <name type="scientific">Macrostomum lignano</name>
    <dbReference type="NCBI Taxonomy" id="282301"/>
    <lineage>
        <taxon>Eukaryota</taxon>
        <taxon>Metazoa</taxon>
        <taxon>Spiralia</taxon>
        <taxon>Lophotrochozoa</taxon>
        <taxon>Platyhelminthes</taxon>
        <taxon>Rhabditophora</taxon>
        <taxon>Macrostomorpha</taxon>
        <taxon>Macrostomida</taxon>
        <taxon>Macrostomidae</taxon>
        <taxon>Macrostomum</taxon>
    </lineage>
</organism>
<feature type="compositionally biased region" description="Basic and acidic residues" evidence="9">
    <location>
        <begin position="488"/>
        <end position="497"/>
    </location>
</feature>
<comment type="catalytic activity">
    <reaction evidence="7">
        <text>apo-[ACP] + CoA = holo-[ACP] + adenosine 3',5'-bisphosphate + H(+)</text>
        <dbReference type="Rhea" id="RHEA:12068"/>
        <dbReference type="Rhea" id="RHEA-COMP:9685"/>
        <dbReference type="Rhea" id="RHEA-COMP:9690"/>
        <dbReference type="ChEBI" id="CHEBI:15378"/>
        <dbReference type="ChEBI" id="CHEBI:29999"/>
        <dbReference type="ChEBI" id="CHEBI:57287"/>
        <dbReference type="ChEBI" id="CHEBI:58343"/>
        <dbReference type="ChEBI" id="CHEBI:64479"/>
        <dbReference type="EC" id="2.7.8.7"/>
    </reaction>
    <physiologicalReaction direction="left-to-right" evidence="7">
        <dbReference type="Rhea" id="RHEA:12069"/>
    </physiologicalReaction>
</comment>
<accession>A0A1I8JFI7</accession>
<dbReference type="Pfam" id="PF01648">
    <property type="entry name" value="ACPS"/>
    <property type="match status" value="1"/>
</dbReference>
<proteinExistence type="inferred from homology"/>
<dbReference type="FunFam" id="3.90.470.20:FF:000003">
    <property type="entry name" value="L-aminoadipate-semialdehyde dehydrogenase-phosphopantetheinyl transferase"/>
    <property type="match status" value="1"/>
</dbReference>
<dbReference type="WBParaSite" id="maker-uti_cns_0047313-snap-gene-0.4-mRNA-1">
    <property type="protein sequence ID" value="maker-uti_cns_0047313-snap-gene-0.4-mRNA-1"/>
    <property type="gene ID" value="maker-uti_cns_0047313-snap-gene-0.4"/>
</dbReference>
<protein>
    <recommendedName>
        <fullName evidence="3">L-aminoadipate-semialdehyde dehydrogenase-phosphopantetheinyl transferase</fullName>
        <ecNumber evidence="2">2.7.8.7</ecNumber>
    </recommendedName>
    <alternativeName>
        <fullName evidence="5">4'-phosphopantetheinyl transferase</fullName>
    </alternativeName>
    <alternativeName>
        <fullName evidence="6">Alpha-aminoadipic semialdehyde dehydrogenase-phosphopantetheinyl transferase</fullName>
    </alternativeName>
</protein>
<evidence type="ECO:0000256" key="8">
    <source>
        <dbReference type="ARBA" id="ARBA00048794"/>
    </source>
</evidence>
<dbReference type="PANTHER" id="PTHR12215">
    <property type="entry name" value="PHOSPHOPANTETHEINE TRANSFERASE"/>
    <property type="match status" value="1"/>
</dbReference>
<comment type="catalytic activity">
    <reaction evidence="8">
        <text>apo-[ACP] + acetyl-CoA = acetyl-[ACP] + adenosine 3',5'-bisphosphate + H(+)</text>
        <dbReference type="Rhea" id="RHEA:46564"/>
        <dbReference type="Rhea" id="RHEA-COMP:9621"/>
        <dbReference type="Rhea" id="RHEA-COMP:9690"/>
        <dbReference type="ChEBI" id="CHEBI:15378"/>
        <dbReference type="ChEBI" id="CHEBI:29999"/>
        <dbReference type="ChEBI" id="CHEBI:57288"/>
        <dbReference type="ChEBI" id="CHEBI:58343"/>
        <dbReference type="ChEBI" id="CHEBI:78446"/>
    </reaction>
    <physiologicalReaction direction="left-to-right" evidence="8">
        <dbReference type="Rhea" id="RHEA:46565"/>
    </physiologicalReaction>
</comment>
<dbReference type="Gene3D" id="3.90.470.20">
    <property type="entry name" value="4'-phosphopantetheinyl transferase domain"/>
    <property type="match status" value="1"/>
</dbReference>
<dbReference type="GO" id="GO:0008897">
    <property type="term" value="F:holo-[acyl-carrier-protein] synthase activity"/>
    <property type="evidence" value="ECO:0007669"/>
    <property type="project" value="UniProtKB-EC"/>
</dbReference>
<evidence type="ECO:0000313" key="12">
    <source>
        <dbReference type="WBParaSite" id="maker-uti_cns_0047313-snap-gene-0.4-mRNA-1"/>
    </source>
</evidence>
<keyword evidence="4" id="KW-0808">Transferase</keyword>
<evidence type="ECO:0000256" key="7">
    <source>
        <dbReference type="ARBA" id="ARBA00048641"/>
    </source>
</evidence>
<feature type="domain" description="4'-phosphopantetheinyl transferase" evidence="10">
    <location>
        <begin position="12"/>
        <end position="105"/>
    </location>
</feature>
<evidence type="ECO:0000256" key="6">
    <source>
        <dbReference type="ARBA" id="ARBA00033443"/>
    </source>
</evidence>
<evidence type="ECO:0000256" key="3">
    <source>
        <dbReference type="ARBA" id="ARBA00016301"/>
    </source>
</evidence>
<keyword evidence="11" id="KW-1185">Reference proteome</keyword>
<evidence type="ECO:0000256" key="4">
    <source>
        <dbReference type="ARBA" id="ARBA00022679"/>
    </source>
</evidence>
<feature type="region of interest" description="Disordered" evidence="9">
    <location>
        <begin position="243"/>
        <end position="262"/>
    </location>
</feature>
<name>A0A1I8JFI7_9PLAT</name>
<sequence length="667" mass="73335">MKATLPRGESSAESFFRIMRRQLTEDEWRFVRSHGGDSQQLAAFYRIWCLKESVVKATGDGIGFSLSRLNCQPDPDFLFDATDLPLTTSRSIVYIDGSASSDWLFEEHRLPLGHVAAVAWQRRGGGAGSHAGISKMNIFLKPNFTKLAAAAAAGSLSASDLTGSASAGRVRAAPPPPRSCYLHPTIAKAASNLGITWSRVCCFSSADSSKPFVPPSADAALVMFAVSKNVFMVTLACSSFSLNRRSSSGGRPPISSRLLASSRSRKQRECCISQHTLLLRRSRSESKLSRFRQSMLASIFRMPMRVSPQYGWLPFGTEERSRMPSACSKMSCTKASSYSFGTALETRSTRVSQSMSRGACTFERQADSLQQQAAVFPIADLDERPDTRDAEDEQLRHREAEINGIVYVLRHQELARIKQLKRCATQFVREIRWRENLSAAPQSRRRLREWVVIADGHGRYRNGGVVQDDSGLDDGLVLQVVLGDEAHAGDEGGRHQAEVASPDRPQMSSWRFHKPTGSAQRSAAAELLENFIWFRREEAFHDRGCCDGACILIAGGLLGLNAVQSRRLVGVRQRLEHADVDKRIAANVHLGKPCCSALTCRRRRRRAAAAAAAALARRSGSIEKQAGRESLGPNDGGKVKEACLTAGSAKNRLSRHCSRALGRGRRR</sequence>
<dbReference type="AlphaFoldDB" id="A0A1I8JFI7"/>
<evidence type="ECO:0000256" key="5">
    <source>
        <dbReference type="ARBA" id="ARBA00030484"/>
    </source>
</evidence>
<dbReference type="InterPro" id="IPR037143">
    <property type="entry name" value="4-PPantetheinyl_Trfase_dom_sf"/>
</dbReference>
<dbReference type="InterPro" id="IPR008278">
    <property type="entry name" value="4-PPantetheinyl_Trfase_dom"/>
</dbReference>
<evidence type="ECO:0000256" key="9">
    <source>
        <dbReference type="SAM" id="MobiDB-lite"/>
    </source>
</evidence>
<dbReference type="EC" id="2.7.8.7" evidence="2"/>
<evidence type="ECO:0000259" key="10">
    <source>
        <dbReference type="Pfam" id="PF01648"/>
    </source>
</evidence>
<dbReference type="PANTHER" id="PTHR12215:SF10">
    <property type="entry name" value="L-AMINOADIPATE-SEMIALDEHYDE DEHYDROGENASE-PHOSPHOPANTETHEINYL TRANSFERASE"/>
    <property type="match status" value="1"/>
</dbReference>
<dbReference type="SUPFAM" id="SSF56214">
    <property type="entry name" value="4'-phosphopantetheinyl transferase"/>
    <property type="match status" value="1"/>
</dbReference>
<feature type="region of interest" description="Disordered" evidence="9">
    <location>
        <begin position="488"/>
        <end position="507"/>
    </location>
</feature>
<dbReference type="InterPro" id="IPR050559">
    <property type="entry name" value="P-Pant_transferase_sf"/>
</dbReference>
<comment type="similarity">
    <text evidence="1">Belongs to the P-Pant transferase superfamily. AcpS family.</text>
</comment>
<evidence type="ECO:0000313" key="11">
    <source>
        <dbReference type="Proteomes" id="UP000095280"/>
    </source>
</evidence>
<evidence type="ECO:0000256" key="2">
    <source>
        <dbReference type="ARBA" id="ARBA00013172"/>
    </source>
</evidence>
<dbReference type="GO" id="GO:0000287">
    <property type="term" value="F:magnesium ion binding"/>
    <property type="evidence" value="ECO:0007669"/>
    <property type="project" value="InterPro"/>
</dbReference>
<evidence type="ECO:0000256" key="1">
    <source>
        <dbReference type="ARBA" id="ARBA00006195"/>
    </source>
</evidence>
<dbReference type="GO" id="GO:0019878">
    <property type="term" value="P:lysine biosynthetic process via aminoadipic acid"/>
    <property type="evidence" value="ECO:0007669"/>
    <property type="project" value="TreeGrafter"/>
</dbReference>
<dbReference type="Proteomes" id="UP000095280">
    <property type="component" value="Unplaced"/>
</dbReference>
<dbReference type="GO" id="GO:0005829">
    <property type="term" value="C:cytosol"/>
    <property type="evidence" value="ECO:0007669"/>
    <property type="project" value="TreeGrafter"/>
</dbReference>
<reference evidence="12" key="1">
    <citation type="submission" date="2016-11" db="UniProtKB">
        <authorList>
            <consortium name="WormBaseParasite"/>
        </authorList>
    </citation>
    <scope>IDENTIFICATION</scope>
</reference>